<dbReference type="InterPro" id="IPR001841">
    <property type="entry name" value="Znf_RING"/>
</dbReference>
<keyword evidence="10 18" id="KW-0472">Membrane</keyword>
<evidence type="ECO:0000256" key="8">
    <source>
        <dbReference type="ARBA" id="ARBA00022927"/>
    </source>
</evidence>
<evidence type="ECO:0000256" key="3">
    <source>
        <dbReference type="ARBA" id="ARBA00022692"/>
    </source>
</evidence>
<dbReference type="SUPFAM" id="SSF57850">
    <property type="entry name" value="RING/U-box"/>
    <property type="match status" value="1"/>
</dbReference>
<dbReference type="GO" id="GO:0012505">
    <property type="term" value="C:endomembrane system"/>
    <property type="evidence" value="ECO:0007669"/>
    <property type="project" value="UniProtKB-SubCell"/>
</dbReference>
<organism evidence="21 22">
    <name type="scientific">Arabidopsis thaliana</name>
    <name type="common">Mouse-ear cress</name>
    <dbReference type="NCBI Taxonomy" id="3702"/>
    <lineage>
        <taxon>Eukaryota</taxon>
        <taxon>Viridiplantae</taxon>
        <taxon>Streptophyta</taxon>
        <taxon>Embryophyta</taxon>
        <taxon>Tracheophyta</taxon>
        <taxon>Spermatophyta</taxon>
        <taxon>Magnoliopsida</taxon>
        <taxon>eudicotyledons</taxon>
        <taxon>Gunneridae</taxon>
        <taxon>Pentapetalae</taxon>
        <taxon>rosids</taxon>
        <taxon>malvids</taxon>
        <taxon>Brassicales</taxon>
        <taxon>Brassicaceae</taxon>
        <taxon>Camelineae</taxon>
        <taxon>Arabidopsis</taxon>
    </lineage>
</organism>
<dbReference type="InterPro" id="IPR044744">
    <property type="entry name" value="ZNRF4/RNF13/RNF167_PA"/>
</dbReference>
<dbReference type="Gene3D" id="3.50.30.30">
    <property type="match status" value="1"/>
</dbReference>
<dbReference type="FunFam" id="3.40.250.10:FF:000062">
    <property type="entry name" value="Thiosulfate sulfurtransferase 16, chloroplastic"/>
    <property type="match status" value="1"/>
</dbReference>
<evidence type="ECO:0000256" key="7">
    <source>
        <dbReference type="ARBA" id="ARBA00022833"/>
    </source>
</evidence>
<proteinExistence type="predicted"/>
<evidence type="ECO:0000256" key="14">
    <source>
        <dbReference type="ARBA" id="ARBA00046293"/>
    </source>
</evidence>
<keyword evidence="2" id="KW-0926">Vacuole</keyword>
<evidence type="ECO:0000259" key="20">
    <source>
        <dbReference type="PROSITE" id="PS50206"/>
    </source>
</evidence>
<evidence type="ECO:0000256" key="4">
    <source>
        <dbReference type="ARBA" id="ARBA00022723"/>
    </source>
</evidence>
<feature type="domain" description="RING-type" evidence="19">
    <location>
        <begin position="236"/>
        <end position="278"/>
    </location>
</feature>
<dbReference type="Gene3D" id="3.30.40.10">
    <property type="entry name" value="Zinc/RING finger domain, C3HC4 (zinc finger)"/>
    <property type="match status" value="1"/>
</dbReference>
<dbReference type="PANTHER" id="PTHR44542:SF12">
    <property type="entry name" value="THIOSULFATE SULFURTRANSFERASE 18"/>
    <property type="match status" value="1"/>
</dbReference>
<keyword evidence="3 18" id="KW-0812">Transmembrane</keyword>
<dbReference type="GO" id="GO:0015031">
    <property type="term" value="P:protein transport"/>
    <property type="evidence" value="ECO:0007669"/>
    <property type="project" value="UniProtKB-KW"/>
</dbReference>
<dbReference type="CDD" id="cd02123">
    <property type="entry name" value="PA_C_RZF_like"/>
    <property type="match status" value="1"/>
</dbReference>
<evidence type="ECO:0000256" key="15">
    <source>
        <dbReference type="ARBA" id="ARBA00060484"/>
    </source>
</evidence>
<comment type="subcellular location">
    <subcellularLocation>
        <location evidence="13">Endomembrane system</location>
        <topology evidence="13">Single-pass type I membrane protein</topology>
    </subcellularLocation>
    <subcellularLocation>
        <location evidence="14">Prevacuolar compartment membrane</location>
    </subcellularLocation>
    <subcellularLocation>
        <location evidence="15">Protein storage vacuole membrane</location>
    </subcellularLocation>
</comment>
<dbReference type="InterPro" id="IPR001763">
    <property type="entry name" value="Rhodanese-like_dom"/>
</dbReference>
<accession>A0A7G2FM32</accession>
<evidence type="ECO:0000256" key="13">
    <source>
        <dbReference type="ARBA" id="ARBA00046288"/>
    </source>
</evidence>
<evidence type="ECO:0000256" key="2">
    <source>
        <dbReference type="ARBA" id="ARBA00022554"/>
    </source>
</evidence>
<evidence type="ECO:0000313" key="22">
    <source>
        <dbReference type="Proteomes" id="UP000516314"/>
    </source>
</evidence>
<feature type="region of interest" description="Disordered" evidence="17">
    <location>
        <begin position="1"/>
        <end position="21"/>
    </location>
</feature>
<dbReference type="Pfam" id="PF02225">
    <property type="entry name" value="PA"/>
    <property type="match status" value="1"/>
</dbReference>
<dbReference type="AlphaFoldDB" id="A0A7G2FM32"/>
<evidence type="ECO:0000256" key="16">
    <source>
        <dbReference type="PROSITE-ProRule" id="PRU00175"/>
    </source>
</evidence>
<dbReference type="InterPro" id="IPR013083">
    <property type="entry name" value="Znf_RING/FYVE/PHD"/>
</dbReference>
<dbReference type="SMART" id="SM00184">
    <property type="entry name" value="RING"/>
    <property type="match status" value="1"/>
</dbReference>
<evidence type="ECO:0000256" key="11">
    <source>
        <dbReference type="ARBA" id="ARBA00023157"/>
    </source>
</evidence>
<dbReference type="SMART" id="SM00450">
    <property type="entry name" value="RHOD"/>
    <property type="match status" value="1"/>
</dbReference>
<evidence type="ECO:0000256" key="18">
    <source>
        <dbReference type="SAM" id="Phobius"/>
    </source>
</evidence>
<dbReference type="SUPFAM" id="SSF52821">
    <property type="entry name" value="Rhodanese/Cell cycle control phosphatase"/>
    <property type="match status" value="1"/>
</dbReference>
<dbReference type="Gene3D" id="3.40.250.10">
    <property type="entry name" value="Rhodanese-like domain"/>
    <property type="match status" value="1"/>
</dbReference>
<keyword evidence="6 16" id="KW-0863">Zinc-finger</keyword>
<keyword evidence="9 18" id="KW-1133">Transmembrane helix</keyword>
<feature type="compositionally biased region" description="Basic and acidic residues" evidence="17">
    <location>
        <begin position="288"/>
        <end position="307"/>
    </location>
</feature>
<keyword evidence="8" id="KW-0653">Protein transport</keyword>
<evidence type="ECO:0000256" key="5">
    <source>
        <dbReference type="ARBA" id="ARBA00022729"/>
    </source>
</evidence>
<dbReference type="InterPro" id="IPR046450">
    <property type="entry name" value="PA_dom_sf"/>
</dbReference>
<evidence type="ECO:0000256" key="9">
    <source>
        <dbReference type="ARBA" id="ARBA00022989"/>
    </source>
</evidence>
<dbReference type="SUPFAM" id="SSF52025">
    <property type="entry name" value="PA domain"/>
    <property type="match status" value="1"/>
</dbReference>
<keyword evidence="1" id="KW-0813">Transport</keyword>
<keyword evidence="4" id="KW-0479">Metal-binding</keyword>
<keyword evidence="12" id="KW-0325">Glycoprotein</keyword>
<evidence type="ECO:0000313" key="21">
    <source>
        <dbReference type="EMBL" id="CAD5335987.1"/>
    </source>
</evidence>
<sequence length="442" mass="49247">MHFGDSLKLKSHRSTEKAKRERDETLSLATVVLNSISASFADLPAKFDGSVTKNGICGALYVADPLDGCSPLLHAAASNWTQHRTTKFALIIRGECSFEDKLLNAQNSGFQAVIVYDNIDNEDLIVMKVNPQDITVDAVFVSNVAGEILRKYARGRDGECCLNPPDRGSAWTVLAISFFSLLLIVTFLLIAFFAPRHWTQWRGRHTRTIRLDAKLVHTLPCFTFTDSAHHKAGETCAICLEDYRFGESLRLLPCQHAFHLNCIDSWLTKWGTSCPVCKHDIRTETMSSEVHKRESPRTDTKEVEKKMSQSISSSTKAEEVVSVDVSQAKTLLQSGHQYLDVRTQDEFRRGHCEAAKIVNIPYMLNTPQGRVKNQEFLEQVSSLLNPADDILVGCQSGARSLKATTELVAAGYKKVRNVGGGYLAWVDHSFPINKEEEEPSAN</sequence>
<dbReference type="GO" id="GO:0032586">
    <property type="term" value="C:protein storage vacuole membrane"/>
    <property type="evidence" value="ECO:0007669"/>
    <property type="project" value="UniProtKB-SubCell"/>
</dbReference>
<gene>
    <name evidence="21" type="ORF">AT9943_LOCUS23205</name>
</gene>
<dbReference type="InterPro" id="IPR044684">
    <property type="entry name" value="STR17/STR18/HARC1-like"/>
</dbReference>
<evidence type="ECO:0000256" key="12">
    <source>
        <dbReference type="ARBA" id="ARBA00023180"/>
    </source>
</evidence>
<dbReference type="FunFam" id="3.50.30.30:FF:000020">
    <property type="entry name" value="Receptor homology region transmembrane domain-and RING domain-containing protein 2"/>
    <property type="match status" value="1"/>
</dbReference>
<dbReference type="PROSITE" id="PS50089">
    <property type="entry name" value="ZF_RING_2"/>
    <property type="match status" value="1"/>
</dbReference>
<protein>
    <submittedName>
        <fullName evidence="21">(thale cress) hypothetical protein</fullName>
    </submittedName>
</protein>
<evidence type="ECO:0000259" key="19">
    <source>
        <dbReference type="PROSITE" id="PS50089"/>
    </source>
</evidence>
<dbReference type="EMBL" id="LR881470">
    <property type="protein sequence ID" value="CAD5335987.1"/>
    <property type="molecule type" value="Genomic_DNA"/>
</dbReference>
<dbReference type="InterPro" id="IPR036873">
    <property type="entry name" value="Rhodanese-like_dom_sf"/>
</dbReference>
<evidence type="ECO:0000256" key="17">
    <source>
        <dbReference type="SAM" id="MobiDB-lite"/>
    </source>
</evidence>
<feature type="region of interest" description="Disordered" evidence="17">
    <location>
        <begin position="288"/>
        <end position="311"/>
    </location>
</feature>
<feature type="transmembrane region" description="Helical" evidence="18">
    <location>
        <begin position="170"/>
        <end position="194"/>
    </location>
</feature>
<evidence type="ECO:0000256" key="10">
    <source>
        <dbReference type="ARBA" id="ARBA00023136"/>
    </source>
</evidence>
<feature type="domain" description="Rhodanese" evidence="20">
    <location>
        <begin position="332"/>
        <end position="434"/>
    </location>
</feature>
<keyword evidence="7" id="KW-0862">Zinc</keyword>
<name>A0A7G2FM32_ARATH</name>
<dbReference type="GO" id="GO:0003824">
    <property type="term" value="F:catalytic activity"/>
    <property type="evidence" value="ECO:0007669"/>
    <property type="project" value="InterPro"/>
</dbReference>
<dbReference type="PANTHER" id="PTHR44542">
    <property type="entry name" value="THIOSULFATE SULFURTRANSFERASE 18"/>
    <property type="match status" value="1"/>
</dbReference>
<dbReference type="GO" id="GO:0008270">
    <property type="term" value="F:zinc ion binding"/>
    <property type="evidence" value="ECO:0007669"/>
    <property type="project" value="UniProtKB-KW"/>
</dbReference>
<dbReference type="PROSITE" id="PS50206">
    <property type="entry name" value="RHODANESE_3"/>
    <property type="match status" value="1"/>
</dbReference>
<dbReference type="Pfam" id="PF13639">
    <property type="entry name" value="zf-RING_2"/>
    <property type="match status" value="1"/>
</dbReference>
<dbReference type="FunFam" id="3.30.40.10:FF:001050">
    <property type="entry name" value="Receptor homology region, transmembrane domain- and RING domain-containing protein 1"/>
    <property type="match status" value="1"/>
</dbReference>
<evidence type="ECO:0000256" key="1">
    <source>
        <dbReference type="ARBA" id="ARBA00022448"/>
    </source>
</evidence>
<dbReference type="Pfam" id="PF00581">
    <property type="entry name" value="Rhodanese"/>
    <property type="match status" value="1"/>
</dbReference>
<keyword evidence="5" id="KW-0732">Signal</keyword>
<keyword evidence="11" id="KW-1015">Disulfide bond</keyword>
<reference evidence="21 22" key="1">
    <citation type="submission" date="2020-09" db="EMBL/GenBank/DDBJ databases">
        <authorList>
            <person name="Ashkenazy H."/>
        </authorList>
    </citation>
    <scope>NUCLEOTIDE SEQUENCE [LARGE SCALE GENOMIC DNA]</scope>
    <source>
        <strain evidence="22">cv. Cdm-0</strain>
    </source>
</reference>
<dbReference type="CDD" id="cd00158">
    <property type="entry name" value="RHOD"/>
    <property type="match status" value="1"/>
</dbReference>
<dbReference type="InterPro" id="IPR003137">
    <property type="entry name" value="PA_domain"/>
</dbReference>
<dbReference type="Proteomes" id="UP000516314">
    <property type="component" value="Chromosome 5"/>
</dbReference>
<evidence type="ECO:0000256" key="6">
    <source>
        <dbReference type="ARBA" id="ARBA00022771"/>
    </source>
</evidence>